<evidence type="ECO:0000256" key="7">
    <source>
        <dbReference type="SAM" id="Phobius"/>
    </source>
</evidence>
<feature type="transmembrane region" description="Helical" evidence="7">
    <location>
        <begin position="193"/>
        <end position="212"/>
    </location>
</feature>
<keyword evidence="10" id="KW-1185">Reference proteome</keyword>
<evidence type="ECO:0000256" key="1">
    <source>
        <dbReference type="ARBA" id="ARBA00004651"/>
    </source>
</evidence>
<feature type="transmembrane region" description="Helical" evidence="7">
    <location>
        <begin position="317"/>
        <end position="336"/>
    </location>
</feature>
<dbReference type="PANTHER" id="PTHR43045:SF7">
    <property type="entry name" value="MAJOR FACILITATOR SUPERFAMILY TRANSPORTER"/>
    <property type="match status" value="1"/>
</dbReference>
<gene>
    <name evidence="9" type="ORF">FHS94_002105</name>
</gene>
<comment type="caution">
    <text evidence="9">The sequence shown here is derived from an EMBL/GenBank/DDBJ whole genome shotgun (WGS) entry which is preliminary data.</text>
</comment>
<evidence type="ECO:0000313" key="9">
    <source>
        <dbReference type="EMBL" id="MBB5715259.1"/>
    </source>
</evidence>
<evidence type="ECO:0000256" key="3">
    <source>
        <dbReference type="ARBA" id="ARBA00022475"/>
    </source>
</evidence>
<dbReference type="InterPro" id="IPR005828">
    <property type="entry name" value="MFS_sugar_transport-like"/>
</dbReference>
<protein>
    <submittedName>
        <fullName evidence="9">MFS family permease</fullName>
    </submittedName>
</protein>
<feature type="domain" description="Major facilitator superfamily (MFS) profile" evidence="8">
    <location>
        <begin position="19"/>
        <end position="525"/>
    </location>
</feature>
<dbReference type="GO" id="GO:0022857">
    <property type="term" value="F:transmembrane transporter activity"/>
    <property type="evidence" value="ECO:0007669"/>
    <property type="project" value="InterPro"/>
</dbReference>
<dbReference type="RefSeq" id="WP_184057429.1">
    <property type="nucleotide sequence ID" value="NZ_JACIJK010000006.1"/>
</dbReference>
<feature type="transmembrane region" description="Helical" evidence="7">
    <location>
        <begin position="250"/>
        <end position="275"/>
    </location>
</feature>
<dbReference type="Gene3D" id="1.20.1250.20">
    <property type="entry name" value="MFS general substrate transporter like domains"/>
    <property type="match status" value="2"/>
</dbReference>
<dbReference type="PROSITE" id="PS50850">
    <property type="entry name" value="MFS"/>
    <property type="match status" value="1"/>
</dbReference>
<dbReference type="GO" id="GO:0005886">
    <property type="term" value="C:plasma membrane"/>
    <property type="evidence" value="ECO:0007669"/>
    <property type="project" value="UniProtKB-SubCell"/>
</dbReference>
<keyword evidence="3" id="KW-1003">Cell membrane</keyword>
<evidence type="ECO:0000259" key="8">
    <source>
        <dbReference type="PROSITE" id="PS50850"/>
    </source>
</evidence>
<feature type="transmembrane region" description="Helical" evidence="7">
    <location>
        <begin position="470"/>
        <end position="494"/>
    </location>
</feature>
<comment type="subcellular location">
    <subcellularLocation>
        <location evidence="1">Cell membrane</location>
        <topology evidence="1">Multi-pass membrane protein</topology>
    </subcellularLocation>
</comment>
<dbReference type="Proteomes" id="UP000546200">
    <property type="component" value="Unassembled WGS sequence"/>
</dbReference>
<sequence>MATSTTHAAQPSAADIRLVITASALGTVFEWYDFFIYGTLAASGIIGRTFFPAGNEVVQTLLAWAGFAVGFGFRPLGAVLFGYLGDRLGRKYTFLVTIALMGIATAGVGLIPSAAAIGFAAPALVLLLRVCQGLALGGEYGGAAVYVAEHSPPNKAGFYTSFIQAGVVGGFILSLAVVLGTKGLLSAETWGDWGWRLPFLFSLVLLAVSLWMRLKLSESPVFLAMRAEGERARNPFTRSFTYPGNIGRMLVALFGIAAGLTVIWYTAMFTVLSFIQSTMRVEETTAQLITGSGALMGMVWFVLFGRLSDRVGRKKPIVIGYALTLVLLFPIFWVIADAANPALSRAAERAPVLVAGPHCAYSPFAQKQADKCGQLLDYFSKKGVAYTKATTPATVVLIGGDPQEDLSPAGLDAALTRAGYQLAPVKPSAGNIAKMLFAILALAALSGATYGPVAALLSEMFPPEIRYSSLSIPYHIGTGYFGGFLPFISQYIVARTGNPFAGLWYTEAVVAMALVVTLFGLREPARGA</sequence>
<accession>A0A7W9BE27</accession>
<feature type="transmembrane region" description="Helical" evidence="7">
    <location>
        <begin position="500"/>
        <end position="521"/>
    </location>
</feature>
<evidence type="ECO:0000256" key="6">
    <source>
        <dbReference type="ARBA" id="ARBA00023136"/>
    </source>
</evidence>
<keyword evidence="6 7" id="KW-0472">Membrane</keyword>
<dbReference type="SUPFAM" id="SSF103473">
    <property type="entry name" value="MFS general substrate transporter"/>
    <property type="match status" value="1"/>
</dbReference>
<evidence type="ECO:0000313" key="10">
    <source>
        <dbReference type="Proteomes" id="UP000546200"/>
    </source>
</evidence>
<evidence type="ECO:0000256" key="5">
    <source>
        <dbReference type="ARBA" id="ARBA00022989"/>
    </source>
</evidence>
<reference evidence="9 10" key="1">
    <citation type="submission" date="2020-08" db="EMBL/GenBank/DDBJ databases">
        <title>Genomic Encyclopedia of Type Strains, Phase IV (KMG-IV): sequencing the most valuable type-strain genomes for metagenomic binning, comparative biology and taxonomic classification.</title>
        <authorList>
            <person name="Goeker M."/>
        </authorList>
    </citation>
    <scope>NUCLEOTIDE SEQUENCE [LARGE SCALE GENOMIC DNA]</scope>
    <source>
        <strain evidence="9 10">DSM 100044</strain>
    </source>
</reference>
<keyword evidence="2" id="KW-0813">Transport</keyword>
<feature type="transmembrane region" description="Helical" evidence="7">
    <location>
        <begin position="92"/>
        <end position="111"/>
    </location>
</feature>
<keyword evidence="4 7" id="KW-0812">Transmembrane</keyword>
<dbReference type="PANTHER" id="PTHR43045">
    <property type="entry name" value="SHIKIMATE TRANSPORTER"/>
    <property type="match status" value="1"/>
</dbReference>
<dbReference type="InterPro" id="IPR036259">
    <property type="entry name" value="MFS_trans_sf"/>
</dbReference>
<feature type="transmembrane region" description="Helical" evidence="7">
    <location>
        <begin position="287"/>
        <end position="305"/>
    </location>
</feature>
<dbReference type="InterPro" id="IPR020846">
    <property type="entry name" value="MFS_dom"/>
</dbReference>
<organism evidence="9 10">
    <name type="scientific">Sphingomonas aerophila</name>
    <dbReference type="NCBI Taxonomy" id="1344948"/>
    <lineage>
        <taxon>Bacteria</taxon>
        <taxon>Pseudomonadati</taxon>
        <taxon>Pseudomonadota</taxon>
        <taxon>Alphaproteobacteria</taxon>
        <taxon>Sphingomonadales</taxon>
        <taxon>Sphingomonadaceae</taxon>
        <taxon>Sphingomonas</taxon>
    </lineage>
</organism>
<feature type="transmembrane region" description="Helical" evidence="7">
    <location>
        <begin position="158"/>
        <end position="181"/>
    </location>
</feature>
<name>A0A7W9BE27_9SPHN</name>
<evidence type="ECO:0000256" key="4">
    <source>
        <dbReference type="ARBA" id="ARBA00022692"/>
    </source>
</evidence>
<proteinExistence type="predicted"/>
<feature type="transmembrane region" description="Helical" evidence="7">
    <location>
        <begin position="61"/>
        <end position="85"/>
    </location>
</feature>
<evidence type="ECO:0000256" key="2">
    <source>
        <dbReference type="ARBA" id="ARBA00022448"/>
    </source>
</evidence>
<dbReference type="AlphaFoldDB" id="A0A7W9BE27"/>
<feature type="transmembrane region" description="Helical" evidence="7">
    <location>
        <begin position="435"/>
        <end position="458"/>
    </location>
</feature>
<dbReference type="Pfam" id="PF00083">
    <property type="entry name" value="Sugar_tr"/>
    <property type="match status" value="1"/>
</dbReference>
<dbReference type="EMBL" id="JACIJK010000006">
    <property type="protein sequence ID" value="MBB5715259.1"/>
    <property type="molecule type" value="Genomic_DNA"/>
</dbReference>
<keyword evidence="5 7" id="KW-1133">Transmembrane helix</keyword>